<dbReference type="GO" id="GO:0003729">
    <property type="term" value="F:mRNA binding"/>
    <property type="evidence" value="ECO:0007669"/>
    <property type="project" value="UniProtKB-ARBA"/>
</dbReference>
<keyword evidence="15" id="KW-1185">Reference proteome</keyword>
<evidence type="ECO:0000256" key="8">
    <source>
        <dbReference type="ARBA" id="ARBA00041766"/>
    </source>
</evidence>
<evidence type="ECO:0000256" key="12">
    <source>
        <dbReference type="SAM" id="MobiDB-lite"/>
    </source>
</evidence>
<dbReference type="SMART" id="SM00360">
    <property type="entry name" value="RRM"/>
    <property type="match status" value="2"/>
</dbReference>
<comment type="similarity">
    <text evidence="2">Belongs to the serine/threonine dehydratase family.</text>
</comment>
<dbReference type="CDD" id="cd12375">
    <property type="entry name" value="RRM1_Hu_like"/>
    <property type="match status" value="1"/>
</dbReference>
<keyword evidence="5 11" id="KW-0694">RNA-binding</keyword>
<dbReference type="PROSITE" id="PS50102">
    <property type="entry name" value="RRM"/>
    <property type="match status" value="2"/>
</dbReference>
<dbReference type="CTD" id="20320218"/>
<dbReference type="Pfam" id="PF00291">
    <property type="entry name" value="PALP"/>
    <property type="match status" value="1"/>
</dbReference>
<dbReference type="GO" id="GO:0006567">
    <property type="term" value="P:L-threonine catabolic process"/>
    <property type="evidence" value="ECO:0007669"/>
    <property type="project" value="TreeGrafter"/>
</dbReference>
<evidence type="ECO:0000256" key="6">
    <source>
        <dbReference type="ARBA" id="ARBA00022898"/>
    </source>
</evidence>
<evidence type="ECO:0000313" key="15">
    <source>
        <dbReference type="Proteomes" id="UP000054324"/>
    </source>
</evidence>
<dbReference type="GO" id="GO:0009967">
    <property type="term" value="P:positive regulation of signal transduction"/>
    <property type="evidence" value="ECO:0007669"/>
    <property type="project" value="UniProtKB-ARBA"/>
</dbReference>
<accession>A0A074ZHL7</accession>
<dbReference type="InterPro" id="IPR050147">
    <property type="entry name" value="Ser/Thr_Dehydratase"/>
</dbReference>
<dbReference type="EC" id="4.3.1.17" evidence="3"/>
<dbReference type="GO" id="GO:0009097">
    <property type="term" value="P:isoleucine biosynthetic process"/>
    <property type="evidence" value="ECO:0007669"/>
    <property type="project" value="TreeGrafter"/>
</dbReference>
<organism evidence="14 15">
    <name type="scientific">Opisthorchis viverrini</name>
    <name type="common">Southeast Asian liver fluke</name>
    <dbReference type="NCBI Taxonomy" id="6198"/>
    <lineage>
        <taxon>Eukaryota</taxon>
        <taxon>Metazoa</taxon>
        <taxon>Spiralia</taxon>
        <taxon>Lophotrochozoa</taxon>
        <taxon>Platyhelminthes</taxon>
        <taxon>Trematoda</taxon>
        <taxon>Digenea</taxon>
        <taxon>Opisthorchiida</taxon>
        <taxon>Opisthorchiata</taxon>
        <taxon>Opisthorchiidae</taxon>
        <taxon>Opisthorchis</taxon>
    </lineage>
</organism>
<dbReference type="RefSeq" id="XP_009169470.1">
    <property type="nucleotide sequence ID" value="XM_009171206.1"/>
</dbReference>
<evidence type="ECO:0000256" key="9">
    <source>
        <dbReference type="ARBA" id="ARBA00042605"/>
    </source>
</evidence>
<dbReference type="STRING" id="6198.A0A074ZHL7"/>
<dbReference type="SUPFAM" id="SSF54928">
    <property type="entry name" value="RNA-binding domain, RBD"/>
    <property type="match status" value="1"/>
</dbReference>
<dbReference type="Proteomes" id="UP000054324">
    <property type="component" value="Unassembled WGS sequence"/>
</dbReference>
<evidence type="ECO:0000256" key="2">
    <source>
        <dbReference type="ARBA" id="ARBA00010869"/>
    </source>
</evidence>
<name>A0A074ZHL7_OPIVI</name>
<dbReference type="GO" id="GO:0005737">
    <property type="term" value="C:cytoplasm"/>
    <property type="evidence" value="ECO:0007669"/>
    <property type="project" value="UniProtKB-ARBA"/>
</dbReference>
<dbReference type="PANTHER" id="PTHR48078:SF2">
    <property type="entry name" value="CATABOLIC L-SERINE_THREONINE DEHYDRATASE"/>
    <property type="match status" value="1"/>
</dbReference>
<dbReference type="PANTHER" id="PTHR48078">
    <property type="entry name" value="THREONINE DEHYDRATASE, MITOCHONDRIAL-RELATED"/>
    <property type="match status" value="1"/>
</dbReference>
<feature type="compositionally biased region" description="Polar residues" evidence="12">
    <location>
        <begin position="895"/>
        <end position="909"/>
    </location>
</feature>
<evidence type="ECO:0000259" key="13">
    <source>
        <dbReference type="PROSITE" id="PS50102"/>
    </source>
</evidence>
<protein>
    <recommendedName>
        <fullName evidence="3">L-serine ammonia-lyase</fullName>
        <ecNumber evidence="3">4.3.1.17</ecNumber>
    </recommendedName>
    <alternativeName>
        <fullName evidence="8">L-serine deaminase</fullName>
    </alternativeName>
    <alternativeName>
        <fullName evidence="9">L-threonine dehydratase</fullName>
    </alternativeName>
</protein>
<evidence type="ECO:0000313" key="14">
    <source>
        <dbReference type="EMBL" id="KER26753.1"/>
    </source>
</evidence>
<feature type="region of interest" description="Disordered" evidence="12">
    <location>
        <begin position="895"/>
        <end position="922"/>
    </location>
</feature>
<feature type="domain" description="RRM" evidence="13">
    <location>
        <begin position="73"/>
        <end position="151"/>
    </location>
</feature>
<evidence type="ECO:0000256" key="5">
    <source>
        <dbReference type="ARBA" id="ARBA00022884"/>
    </source>
</evidence>
<evidence type="ECO:0000256" key="3">
    <source>
        <dbReference type="ARBA" id="ARBA00012093"/>
    </source>
</evidence>
<dbReference type="InterPro" id="IPR036052">
    <property type="entry name" value="TrpB-like_PALP_sf"/>
</dbReference>
<evidence type="ECO:0000256" key="4">
    <source>
        <dbReference type="ARBA" id="ARBA00022737"/>
    </source>
</evidence>
<dbReference type="FunFam" id="3.30.70.330:FF:000383">
    <property type="entry name" value="Sex lethal, isoform D"/>
    <property type="match status" value="1"/>
</dbReference>
<keyword evidence="7" id="KW-0456">Lyase</keyword>
<gene>
    <name evidence="14" type="ORF">T265_06036</name>
</gene>
<dbReference type="AlphaFoldDB" id="A0A074ZHL7"/>
<dbReference type="GO" id="GO:0010629">
    <property type="term" value="P:negative regulation of gene expression"/>
    <property type="evidence" value="ECO:0007669"/>
    <property type="project" value="UniProtKB-ARBA"/>
</dbReference>
<feature type="region of interest" description="Disordered" evidence="12">
    <location>
        <begin position="225"/>
        <end position="251"/>
    </location>
</feature>
<evidence type="ECO:0000256" key="10">
    <source>
        <dbReference type="ARBA" id="ARBA00049406"/>
    </source>
</evidence>
<comment type="catalytic activity">
    <reaction evidence="10">
        <text>L-serine = pyruvate + NH4(+)</text>
        <dbReference type="Rhea" id="RHEA:19169"/>
        <dbReference type="ChEBI" id="CHEBI:15361"/>
        <dbReference type="ChEBI" id="CHEBI:28938"/>
        <dbReference type="ChEBI" id="CHEBI:33384"/>
        <dbReference type="EC" id="4.3.1.17"/>
    </reaction>
</comment>
<dbReference type="InterPro" id="IPR035979">
    <property type="entry name" value="RBD_domain_sf"/>
</dbReference>
<dbReference type="OrthoDB" id="7773036at2759"/>
<dbReference type="Pfam" id="PF00076">
    <property type="entry name" value="RRM_1"/>
    <property type="match status" value="1"/>
</dbReference>
<dbReference type="SUPFAM" id="SSF53686">
    <property type="entry name" value="Tryptophan synthase beta subunit-like PLP-dependent enzymes"/>
    <property type="match status" value="1"/>
</dbReference>
<comment type="cofactor">
    <cofactor evidence="1">
        <name>pyridoxal 5'-phosphate</name>
        <dbReference type="ChEBI" id="CHEBI:597326"/>
    </cofactor>
</comment>
<evidence type="ECO:0000256" key="7">
    <source>
        <dbReference type="ARBA" id="ARBA00023239"/>
    </source>
</evidence>
<dbReference type="Gene3D" id="3.30.70.330">
    <property type="match status" value="2"/>
</dbReference>
<dbReference type="Gene3D" id="3.40.50.1100">
    <property type="match status" value="2"/>
</dbReference>
<dbReference type="KEGG" id="ovi:T265_06036"/>
<evidence type="ECO:0000256" key="1">
    <source>
        <dbReference type="ARBA" id="ARBA00001933"/>
    </source>
</evidence>
<keyword evidence="4" id="KW-0677">Repeat</keyword>
<feature type="domain" description="RRM" evidence="13">
    <location>
        <begin position="187"/>
        <end position="296"/>
    </location>
</feature>
<keyword evidence="6" id="KW-0663">Pyridoxal phosphate</keyword>
<dbReference type="GO" id="GO:0003941">
    <property type="term" value="F:L-serine ammonia-lyase activity"/>
    <property type="evidence" value="ECO:0007669"/>
    <property type="project" value="UniProtKB-EC"/>
</dbReference>
<dbReference type="EMBL" id="KL596739">
    <property type="protein sequence ID" value="KER26753.1"/>
    <property type="molecule type" value="Genomic_DNA"/>
</dbReference>
<evidence type="ECO:0000256" key="11">
    <source>
        <dbReference type="PROSITE-ProRule" id="PRU00176"/>
    </source>
</evidence>
<dbReference type="InterPro" id="IPR000504">
    <property type="entry name" value="RRM_dom"/>
</dbReference>
<dbReference type="GO" id="GO:0004794">
    <property type="term" value="F:threonine deaminase activity"/>
    <property type="evidence" value="ECO:0007669"/>
    <property type="project" value="TreeGrafter"/>
</dbReference>
<dbReference type="InterPro" id="IPR012677">
    <property type="entry name" value="Nucleotide-bd_a/b_plait_sf"/>
</dbReference>
<dbReference type="GO" id="GO:0006565">
    <property type="term" value="P:L-serine catabolic process"/>
    <property type="evidence" value="ECO:0007669"/>
    <property type="project" value="TreeGrafter"/>
</dbReference>
<sequence length="948" mass="101974">MHSNGCVNGSLSDVFPSIPLQDSVSSSPMIGMNGLSSNEVAARIKYLGLNVSTQLNAASNPGSVFFNEDRSRTNLIINYLPQSYDQNDLQRLFERVGPIRQCKLIRDKNTGASLCYGFVDFVNPQHAALAIQMYHGYETEQKRLRVAYASSGGRRFTPSHRLPSVANTVGAAGCLTNEVTNENVIGWEVFVVGIPMEWTEADLLRLFNNFGNVILVRLLAPQLSESPPSHKARMSSPALNGAASDMSSESAEGSRLTTTASVIFEERSSAEQSVFRLNGYHAPEWSSPLRLRIIGSVTRETYGLFCLPSRQSPAFGLSRLPNSQNSAEHFESEVLSNLLNRKALGSSNCLPNGPLSKSVDPTSLQLSSELHSTSSFPHPRAIIRNKGDGQSILNHQGNPLELLELLDGQVASNTSNLMGGNERFASRDLSLVNALAVHRASEQEASRLEHSLRGLTANQSQTWTFPHRSVLASGSDAARGADSIASSLLSNTVKRLSIKTPVIASTVLSSMSSQRGCQVNVWLKLENLQPTGSFKVRGMENVCRKWAASGVTHVVCPSGCNAAVAAGFCAQAYGLTCTVVIPEPVENTVRRRLAIDAPDTKVVVHGSDWLEANHRAEQLVNDLQAGHPGDSSIRLLHPYDHPDLWEGYEVIVDELAPDVGQPDVIILAVGGGGLLAGIIQGLWNRGWSSTHVVAVETEGADCLSRSMKAGQLLLVPRVNSIATSLIAPVLAHRSWNLAQLQSLTPVICTDSEALDAVKRFLDDHGMLVEPACGAALSAVYSGVLGRLQLEGRIPRPANVVVVVGGGRNVSLRQIPEWEAQLSMFPNDHLTTPFIPPMTNPYLNHTSPRTTVCSDVSIKQPVGFGQQLSQDADETLKLNSSTPSTPRAVCTILNRNGTTAPESADLTQNASERDGSGECSGTLNPHDLVNFSKLLASDADPVDAGGLRE</sequence>
<dbReference type="InterPro" id="IPR001926">
    <property type="entry name" value="TrpB-like_PALP"/>
</dbReference>
<reference evidence="14 15" key="1">
    <citation type="submission" date="2013-11" db="EMBL/GenBank/DDBJ databases">
        <title>Opisthorchis viverrini - life in the bile duct.</title>
        <authorList>
            <person name="Young N.D."/>
            <person name="Nagarajan N."/>
            <person name="Lin S.J."/>
            <person name="Korhonen P.K."/>
            <person name="Jex A.R."/>
            <person name="Hall R.S."/>
            <person name="Safavi-Hemami H."/>
            <person name="Kaewkong W."/>
            <person name="Bertrand D."/>
            <person name="Gao S."/>
            <person name="Seet Q."/>
            <person name="Wongkham S."/>
            <person name="Teh B.T."/>
            <person name="Wongkham C."/>
            <person name="Intapan P.M."/>
            <person name="Maleewong W."/>
            <person name="Yang X."/>
            <person name="Hu M."/>
            <person name="Wang Z."/>
            <person name="Hofmann A."/>
            <person name="Sternberg P.W."/>
            <person name="Tan P."/>
            <person name="Wang J."/>
            <person name="Gasser R.B."/>
        </authorList>
    </citation>
    <scope>NUCLEOTIDE SEQUENCE [LARGE SCALE GENOMIC DNA]</scope>
</reference>
<dbReference type="GeneID" id="20320218"/>
<proteinExistence type="inferred from homology"/>